<reference evidence="5 6" key="1">
    <citation type="submission" date="2024-03" db="EMBL/GenBank/DDBJ databases">
        <title>Human intestinal bacterial collection.</title>
        <authorList>
            <person name="Pauvert C."/>
            <person name="Hitch T.C.A."/>
            <person name="Clavel T."/>
        </authorList>
    </citation>
    <scope>NUCLEOTIDE SEQUENCE [LARGE SCALE GENOMIC DNA]</scope>
    <source>
        <strain evidence="5 6">CLA-KB-H122</strain>
    </source>
</reference>
<dbReference type="InterPro" id="IPR050498">
    <property type="entry name" value="Ycf3"/>
</dbReference>
<dbReference type="PANTHER" id="PTHR44858:SF1">
    <property type="entry name" value="UDP-N-ACETYLGLUCOSAMINE--PEPTIDE N-ACETYLGLUCOSAMINYLTRANSFERASE SPINDLY-RELATED"/>
    <property type="match status" value="1"/>
</dbReference>
<dbReference type="PROSITE" id="PS00141">
    <property type="entry name" value="ASP_PROTEASE"/>
    <property type="match status" value="1"/>
</dbReference>
<evidence type="ECO:0000313" key="6">
    <source>
        <dbReference type="Proteomes" id="UP001460202"/>
    </source>
</evidence>
<dbReference type="Pfam" id="PF13975">
    <property type="entry name" value="gag-asp_proteas"/>
    <property type="match status" value="1"/>
</dbReference>
<dbReference type="PANTHER" id="PTHR44858">
    <property type="entry name" value="TETRATRICOPEPTIDE REPEAT PROTEIN 6"/>
    <property type="match status" value="1"/>
</dbReference>
<dbReference type="SUPFAM" id="SSF50630">
    <property type="entry name" value="Acid proteases"/>
    <property type="match status" value="1"/>
</dbReference>
<proteinExistence type="predicted"/>
<comment type="caution">
    <text evidence="5">The sequence shown here is derived from an EMBL/GenBank/DDBJ whole genome shotgun (WGS) entry which is preliminary data.</text>
</comment>
<dbReference type="Pfam" id="PF13181">
    <property type="entry name" value="TPR_8"/>
    <property type="match status" value="2"/>
</dbReference>
<dbReference type="CDD" id="cd05483">
    <property type="entry name" value="retropepsin_like_bacteria"/>
    <property type="match status" value="1"/>
</dbReference>
<evidence type="ECO:0000256" key="1">
    <source>
        <dbReference type="ARBA" id="ARBA00022737"/>
    </source>
</evidence>
<dbReference type="Pfam" id="PF13432">
    <property type="entry name" value="TPR_16"/>
    <property type="match status" value="2"/>
</dbReference>
<keyword evidence="4" id="KW-0732">Signal</keyword>
<dbReference type="InterPro" id="IPR034122">
    <property type="entry name" value="Retropepsin-like_bacterial"/>
</dbReference>
<organism evidence="5 6">
    <name type="scientific">Alistipes intestinihominis</name>
    <dbReference type="NCBI Taxonomy" id="3133172"/>
    <lineage>
        <taxon>Bacteria</taxon>
        <taxon>Pseudomonadati</taxon>
        <taxon>Bacteroidota</taxon>
        <taxon>Bacteroidia</taxon>
        <taxon>Bacteroidales</taxon>
        <taxon>Rikenellaceae</taxon>
        <taxon>Alistipes</taxon>
    </lineage>
</organism>
<feature type="chain" id="PRO_5047378925" evidence="4">
    <location>
        <begin position="20"/>
        <end position="673"/>
    </location>
</feature>
<dbReference type="Gene3D" id="2.40.70.10">
    <property type="entry name" value="Acid Proteases"/>
    <property type="match status" value="1"/>
</dbReference>
<evidence type="ECO:0000256" key="4">
    <source>
        <dbReference type="SAM" id="SignalP"/>
    </source>
</evidence>
<dbReference type="EMBL" id="JBBMFL010000009">
    <property type="protein sequence ID" value="MEQ2545076.1"/>
    <property type="molecule type" value="Genomic_DNA"/>
</dbReference>
<feature type="repeat" description="TPR" evidence="3">
    <location>
        <begin position="330"/>
        <end position="363"/>
    </location>
</feature>
<protein>
    <submittedName>
        <fullName evidence="5">Tetratricopeptide repeat protein</fullName>
    </submittedName>
</protein>
<dbReference type="Proteomes" id="UP001460202">
    <property type="component" value="Unassembled WGS sequence"/>
</dbReference>
<dbReference type="NCBIfam" id="NF047558">
    <property type="entry name" value="TPR_END_plus"/>
    <property type="match status" value="1"/>
</dbReference>
<dbReference type="InterPro" id="IPR011990">
    <property type="entry name" value="TPR-like_helical_dom_sf"/>
</dbReference>
<evidence type="ECO:0000256" key="3">
    <source>
        <dbReference type="PROSITE-ProRule" id="PRU00339"/>
    </source>
</evidence>
<dbReference type="RefSeq" id="WP_349094210.1">
    <property type="nucleotide sequence ID" value="NZ_JBBMFL010000009.1"/>
</dbReference>
<keyword evidence="2 3" id="KW-0802">TPR repeat</keyword>
<dbReference type="PROSITE" id="PS50005">
    <property type="entry name" value="TPR"/>
    <property type="match status" value="3"/>
</dbReference>
<gene>
    <name evidence="5" type="ORF">WMO46_08975</name>
</gene>
<dbReference type="SMART" id="SM00028">
    <property type="entry name" value="TPR"/>
    <property type="match status" value="12"/>
</dbReference>
<feature type="repeat" description="TPR" evidence="3">
    <location>
        <begin position="128"/>
        <end position="161"/>
    </location>
</feature>
<keyword evidence="6" id="KW-1185">Reference proteome</keyword>
<dbReference type="Gene3D" id="1.25.40.10">
    <property type="entry name" value="Tetratricopeptide repeat domain"/>
    <property type="match status" value="4"/>
</dbReference>
<sequence length="673" mass="77562">MKKLLSFLLVLCWFTSGYAQDKTDLRKGIEAYKNNDPALALEHYDRYIENNPDDSDALYLRAIVYYEYDKYNDALSDITHAIRTHTKKTVMSKSQLYHLRAKIYDMVDNYDAALVDYNAALRLSSQDVDILCGRAQLFYNRKDYALSDKDYNEALRINPNHLKAQIGLARNKIEIKQFQSAIDILNQVEKMDDTYGEIYRFRCEAYYELGDSRKAVDDLIKYMEIAHIDNFSIRRLIDYSKQIPTYATARLGSAIAEHPDDWELVYVRGKLHSAREKYELALIDYIKVKESREEPNLSILYDIGICYKELGLYLQAIDAFDQANAVEENADVYTAKADTERLNGDYEASIRDFTKAIELAPMNGWTYYRRGWVKEHIGDKTGALEDYNAGIEIEPDYLYTYLNRGKLYLNIGKIELANKDFNYVVNNESKEYIGNCKQYALFYLSRETDAIEYMNTILENRPTSRAYYDATCLYSIMNKPEQALKYLKIALEKGYRDFIHMDVDEDLDNIRNLPEYNALIEKYRKTNLDISSTIIIERDTTPVTAVVPMKKLSSGVFEIPCKINNLPLKFILDTGASDISISSLEATFMLKNGYLNRSDILGRQNYQTASGEIMQGTKIKLRNVSIGEISLKNIEASVVHNQNAPLLFGQSALTRFGKVSVDNKNSKLIFTKE</sequence>
<dbReference type="SUPFAM" id="SSF48452">
    <property type="entry name" value="TPR-like"/>
    <property type="match status" value="2"/>
</dbReference>
<evidence type="ECO:0000256" key="2">
    <source>
        <dbReference type="ARBA" id="ARBA00022803"/>
    </source>
</evidence>
<name>A0ABV1GXD3_9BACT</name>
<dbReference type="InterPro" id="IPR001969">
    <property type="entry name" value="Aspartic_peptidase_AS"/>
</dbReference>
<keyword evidence="1" id="KW-0677">Repeat</keyword>
<dbReference type="InterPro" id="IPR021109">
    <property type="entry name" value="Peptidase_aspartic_dom_sf"/>
</dbReference>
<accession>A0ABV1GXD3</accession>
<dbReference type="InterPro" id="IPR019734">
    <property type="entry name" value="TPR_rpt"/>
</dbReference>
<feature type="signal peptide" evidence="4">
    <location>
        <begin position="1"/>
        <end position="19"/>
    </location>
</feature>
<feature type="repeat" description="TPR" evidence="3">
    <location>
        <begin position="94"/>
        <end position="127"/>
    </location>
</feature>
<evidence type="ECO:0000313" key="5">
    <source>
        <dbReference type="EMBL" id="MEQ2545076.1"/>
    </source>
</evidence>